<keyword evidence="2" id="KW-1185">Reference proteome</keyword>
<sequence length="307" mass="32657">MSVSAPRPEWIAVDWGTSHLRLWRMPRSGVALDRTDSDKGMGRLTRDQFEPVLLDLVQNDLPAEGHLTVICCGMAGSRQGWSEARYLAVPSAPPSIAQATHVQTRSPSLSVHILPGLSQASPADVMRGEETQISGFLSTEPDFDGVLCLPGTHSKWAHVSAGEVVSFRTFMTGELFALLSGQSVLRHSLASSGLDPESFSGAVAHVMSRPEGLAGDLFSLRAESLLSGLDATAARSRLSGLLIGAELAAARSYWLGRDIVIAGESGIASAYQIALAAQGADPRMVDAEEMTLNGLRAAYAQLREHAL</sequence>
<dbReference type="Gene3D" id="3.30.420.310">
    <property type="entry name" value="2-keto-3-deoxy-galactonokinase, C-terminal domain"/>
    <property type="match status" value="1"/>
</dbReference>
<proteinExistence type="predicted"/>
<dbReference type="GO" id="GO:0034194">
    <property type="term" value="P:D-galactonate catabolic process"/>
    <property type="evidence" value="ECO:0007669"/>
    <property type="project" value="InterPro"/>
</dbReference>
<name>A0A2R8B849_9RHOB</name>
<reference evidence="1 2" key="1">
    <citation type="submission" date="2018-03" db="EMBL/GenBank/DDBJ databases">
        <authorList>
            <person name="Keele B.F."/>
        </authorList>
    </citation>
    <scope>NUCLEOTIDE SEQUENCE [LARGE SCALE GENOMIC DNA]</scope>
    <source>
        <strain evidence="1 2">CECT 8626</strain>
    </source>
</reference>
<dbReference type="Gene3D" id="3.30.420.300">
    <property type="entry name" value="2-keto-3-deoxy-galactonokinase, substrate binding domain"/>
    <property type="match status" value="1"/>
</dbReference>
<evidence type="ECO:0000313" key="2">
    <source>
        <dbReference type="Proteomes" id="UP000244924"/>
    </source>
</evidence>
<dbReference type="GO" id="GO:0008671">
    <property type="term" value="F:2-dehydro-3-deoxygalactonokinase activity"/>
    <property type="evidence" value="ECO:0007669"/>
    <property type="project" value="UniProtKB-EC"/>
</dbReference>
<accession>A0A2R8B849</accession>
<keyword evidence="1" id="KW-0808">Transferase</keyword>
<protein>
    <submittedName>
        <fullName evidence="1">Putative 2-dehydro-3-deoxygalactonokinase DgoK1</fullName>
        <ecNumber evidence="1">2.7.1.58</ecNumber>
    </submittedName>
</protein>
<dbReference type="EC" id="2.7.1.58" evidence="1"/>
<gene>
    <name evidence="1" type="primary">dgoK1</name>
    <name evidence="1" type="ORF">DEA8626_02285</name>
</gene>
<dbReference type="Proteomes" id="UP000244924">
    <property type="component" value="Unassembled WGS sequence"/>
</dbReference>
<organism evidence="1 2">
    <name type="scientific">Albidovulum aquaemixtae</name>
    <dbReference type="NCBI Taxonomy" id="1542388"/>
    <lineage>
        <taxon>Bacteria</taxon>
        <taxon>Pseudomonadati</taxon>
        <taxon>Pseudomonadota</taxon>
        <taxon>Alphaproteobacteria</taxon>
        <taxon>Rhodobacterales</taxon>
        <taxon>Paracoccaceae</taxon>
        <taxon>Albidovulum</taxon>
    </lineage>
</organism>
<evidence type="ECO:0000313" key="1">
    <source>
        <dbReference type="EMBL" id="SPH18742.1"/>
    </source>
</evidence>
<dbReference type="InterPro" id="IPR042257">
    <property type="entry name" value="DGOK_C"/>
</dbReference>
<dbReference type="AlphaFoldDB" id="A0A2R8B849"/>
<dbReference type="InterPro" id="IPR007729">
    <property type="entry name" value="DGOK"/>
</dbReference>
<dbReference type="InterPro" id="IPR042258">
    <property type="entry name" value="DGOK_N"/>
</dbReference>
<dbReference type="RefSeq" id="WP_108853095.1">
    <property type="nucleotide sequence ID" value="NZ_OMOQ01000001.1"/>
</dbReference>
<keyword evidence="1" id="KW-0418">Kinase</keyword>
<dbReference type="EMBL" id="OMOQ01000001">
    <property type="protein sequence ID" value="SPH18742.1"/>
    <property type="molecule type" value="Genomic_DNA"/>
</dbReference>
<dbReference type="OrthoDB" id="256574at2"/>
<dbReference type="Pfam" id="PF05035">
    <property type="entry name" value="DGOK"/>
    <property type="match status" value="1"/>
</dbReference>